<organism evidence="1 2">
    <name type="scientific">Roridomyces roridus</name>
    <dbReference type="NCBI Taxonomy" id="1738132"/>
    <lineage>
        <taxon>Eukaryota</taxon>
        <taxon>Fungi</taxon>
        <taxon>Dikarya</taxon>
        <taxon>Basidiomycota</taxon>
        <taxon>Agaricomycotina</taxon>
        <taxon>Agaricomycetes</taxon>
        <taxon>Agaricomycetidae</taxon>
        <taxon>Agaricales</taxon>
        <taxon>Marasmiineae</taxon>
        <taxon>Mycenaceae</taxon>
        <taxon>Roridomyces</taxon>
    </lineage>
</organism>
<sequence>MTLVSLPSEIWLYIYREATWYSSPLVAAHSEHMSHRLAWEPLPDPQHFLREMRSFVLVCRLWNRLANELLYENITVPVDARFSALHAALAQPEVAARVRTIRLSTSRLDYNVAILMLCARAQVIYQPDISPSLRAKDGAKEPILSAFSCLKHVYWTESFLTSPLLRLLLQAAPHLQHLFLTPSHAQKSSPQDQLDLPPIPTLRRLACPGFANRSVPYIFKLDLEHLTRLSCSPSHLILPDFPTLPALETLELFGTRQSIQFPVIFARCPSLRELFYDIFNLLEPPTALSREDALTRLHLYFRPNVLTDWGPVDEHLGALLAPQFPRIERVILEGMWKHVVDDTRFVRFRDGLRSKGSRIECPEGVEL</sequence>
<reference evidence="1" key="1">
    <citation type="submission" date="2023-03" db="EMBL/GenBank/DDBJ databases">
        <title>Massive genome expansion in bonnet fungi (Mycena s.s.) driven by repeated elements and novel gene families across ecological guilds.</title>
        <authorList>
            <consortium name="Lawrence Berkeley National Laboratory"/>
            <person name="Harder C.B."/>
            <person name="Miyauchi S."/>
            <person name="Viragh M."/>
            <person name="Kuo A."/>
            <person name="Thoen E."/>
            <person name="Andreopoulos B."/>
            <person name="Lu D."/>
            <person name="Skrede I."/>
            <person name="Drula E."/>
            <person name="Henrissat B."/>
            <person name="Morin E."/>
            <person name="Kohler A."/>
            <person name="Barry K."/>
            <person name="LaButti K."/>
            <person name="Morin E."/>
            <person name="Salamov A."/>
            <person name="Lipzen A."/>
            <person name="Mereny Z."/>
            <person name="Hegedus B."/>
            <person name="Baldrian P."/>
            <person name="Stursova M."/>
            <person name="Weitz H."/>
            <person name="Taylor A."/>
            <person name="Grigoriev I.V."/>
            <person name="Nagy L.G."/>
            <person name="Martin F."/>
            <person name="Kauserud H."/>
        </authorList>
    </citation>
    <scope>NUCLEOTIDE SEQUENCE</scope>
    <source>
        <strain evidence="1">9284</strain>
    </source>
</reference>
<evidence type="ECO:0000313" key="1">
    <source>
        <dbReference type="EMBL" id="KAJ7636723.1"/>
    </source>
</evidence>
<dbReference type="AlphaFoldDB" id="A0AAD7C1X1"/>
<protein>
    <recommendedName>
        <fullName evidence="3">F-box domain-containing protein</fullName>
    </recommendedName>
</protein>
<gene>
    <name evidence="1" type="ORF">FB45DRAFT_907186</name>
</gene>
<comment type="caution">
    <text evidence="1">The sequence shown here is derived from an EMBL/GenBank/DDBJ whole genome shotgun (WGS) entry which is preliminary data.</text>
</comment>
<dbReference type="SUPFAM" id="SSF52047">
    <property type="entry name" value="RNI-like"/>
    <property type="match status" value="1"/>
</dbReference>
<evidence type="ECO:0008006" key="3">
    <source>
        <dbReference type="Google" id="ProtNLM"/>
    </source>
</evidence>
<dbReference type="EMBL" id="JARKIF010000006">
    <property type="protein sequence ID" value="KAJ7636723.1"/>
    <property type="molecule type" value="Genomic_DNA"/>
</dbReference>
<proteinExistence type="predicted"/>
<keyword evidence="2" id="KW-1185">Reference proteome</keyword>
<dbReference type="Proteomes" id="UP001221142">
    <property type="component" value="Unassembled WGS sequence"/>
</dbReference>
<name>A0AAD7C1X1_9AGAR</name>
<accession>A0AAD7C1X1</accession>
<dbReference type="Gene3D" id="3.80.10.10">
    <property type="entry name" value="Ribonuclease Inhibitor"/>
    <property type="match status" value="1"/>
</dbReference>
<evidence type="ECO:0000313" key="2">
    <source>
        <dbReference type="Proteomes" id="UP001221142"/>
    </source>
</evidence>
<dbReference type="InterPro" id="IPR032675">
    <property type="entry name" value="LRR_dom_sf"/>
</dbReference>